<reference evidence="1 2" key="1">
    <citation type="submission" date="2015-09" db="EMBL/GenBank/DDBJ databases">
        <title>Genome announcement of multiple Pseudomonas syringae strains.</title>
        <authorList>
            <person name="Thakur S."/>
            <person name="Wang P.W."/>
            <person name="Gong Y."/>
            <person name="Weir B.S."/>
            <person name="Guttman D.S."/>
        </authorList>
    </citation>
    <scope>NUCLEOTIDE SEQUENCE [LARGE SCALE GENOMIC DNA]</scope>
    <source>
        <strain evidence="1 2">ICMP17524</strain>
    </source>
</reference>
<comment type="caution">
    <text evidence="1">The sequence shown here is derived from an EMBL/GenBank/DDBJ whole genome shotgun (WGS) entry which is preliminary data.</text>
</comment>
<dbReference type="PATRIC" id="fig|264451.4.peg.1603"/>
<evidence type="ECO:0008006" key="3">
    <source>
        <dbReference type="Google" id="ProtNLM"/>
    </source>
</evidence>
<protein>
    <recommendedName>
        <fullName evidence="3">PIN domain-containing protein</fullName>
    </recommendedName>
</protein>
<dbReference type="AlphaFoldDB" id="A0A0N8R4E2"/>
<evidence type="ECO:0000313" key="2">
    <source>
        <dbReference type="Proteomes" id="UP000050356"/>
    </source>
</evidence>
<organism evidence="1 2">
    <name type="scientific">Pseudomonas syringae pv. cerasicola</name>
    <dbReference type="NCBI Taxonomy" id="264451"/>
    <lineage>
        <taxon>Bacteria</taxon>
        <taxon>Pseudomonadati</taxon>
        <taxon>Pseudomonadota</taxon>
        <taxon>Gammaproteobacteria</taxon>
        <taxon>Pseudomonadales</taxon>
        <taxon>Pseudomonadaceae</taxon>
        <taxon>Pseudomonas</taxon>
        <taxon>Pseudomonas syringae</taxon>
    </lineage>
</organism>
<accession>A0A0N8R4E2</accession>
<sequence>MTAVCLIDTSVFVEILNVPIKAQQHIETLRQLEQRILAGESLFLPMATILETGNHIGQNGDGGARRKCAERFVRQVQDALKGRSPFKAISFLQEDEMSGWLREFPEHAMCGSGLGDLSIIHDWRRLCSLNPSRRVYIWSEDVHFGAFDQLPRL</sequence>
<dbReference type="EMBL" id="LJQA01000503">
    <property type="protein sequence ID" value="KPW92142.1"/>
    <property type="molecule type" value="Genomic_DNA"/>
</dbReference>
<dbReference type="InterPro" id="IPR029060">
    <property type="entry name" value="PIN-like_dom_sf"/>
</dbReference>
<proteinExistence type="predicted"/>
<dbReference type="SUPFAM" id="SSF88723">
    <property type="entry name" value="PIN domain-like"/>
    <property type="match status" value="1"/>
</dbReference>
<gene>
    <name evidence="1" type="ORF">ALO50_01163</name>
</gene>
<dbReference type="Proteomes" id="UP000050356">
    <property type="component" value="Unassembled WGS sequence"/>
</dbReference>
<dbReference type="RefSeq" id="WP_057459606.1">
    <property type="nucleotide sequence ID" value="NZ_LIIG01000127.1"/>
</dbReference>
<evidence type="ECO:0000313" key="1">
    <source>
        <dbReference type="EMBL" id="KPW92142.1"/>
    </source>
</evidence>
<name>A0A0N8R4E2_PSESX</name>